<dbReference type="Proteomes" id="UP000248918">
    <property type="component" value="Unassembled WGS sequence"/>
</dbReference>
<dbReference type="PANTHER" id="PTHR19353:SF19">
    <property type="entry name" value="DELTA(5) FATTY ACID DESATURASE C-RELATED"/>
    <property type="match status" value="1"/>
</dbReference>
<sequence>MHKVAEDSPTAIAGAMESARADMAEAAACSRAAMPQTTQSSRAGANAALSGFAPHPELFVLTPWRALVALAADWALIAVCLALAARWPHPLTYVAVAVVIARTQLALAVMMHESAHGTLLPNRRLNDALGQAWAAGPLFLSLASYRAGHIKHHLAPMQADDPVAAVFGIADYPVSRMRLVARLLADGCGVSYFVGAWRVVRGDFREILPKASKSRVYLAWELVSILATNGLLFAVLALCGHAWLYAGLWLLPAITLLPLMGRIRAILEHAGLPAGDDQSLNARTIVAPSWQTFLFGPHGIHYHIEHHLYVRMPFYRLGKVHAQLSAAQLLPCGNLFTSYLDVLRAVSGSAKDAAVVRR</sequence>
<accession>A0A329CJU5</accession>
<dbReference type="GO" id="GO:0008610">
    <property type="term" value="P:lipid biosynthetic process"/>
    <property type="evidence" value="ECO:0007669"/>
    <property type="project" value="UniProtKB-ARBA"/>
</dbReference>
<organism evidence="3 4">
    <name type="scientific">Paraburkholderia bryophila</name>
    <dbReference type="NCBI Taxonomy" id="420952"/>
    <lineage>
        <taxon>Bacteria</taxon>
        <taxon>Pseudomonadati</taxon>
        <taxon>Pseudomonadota</taxon>
        <taxon>Betaproteobacteria</taxon>
        <taxon>Burkholderiales</taxon>
        <taxon>Burkholderiaceae</taxon>
        <taxon>Paraburkholderia</taxon>
    </lineage>
</organism>
<evidence type="ECO:0000313" key="3">
    <source>
        <dbReference type="EMBL" id="RAS34590.1"/>
    </source>
</evidence>
<dbReference type="EMBL" id="QLTK01000006">
    <property type="protein sequence ID" value="RAS34590.1"/>
    <property type="molecule type" value="Genomic_DNA"/>
</dbReference>
<feature type="transmembrane region" description="Helical" evidence="1">
    <location>
        <begin position="131"/>
        <end position="148"/>
    </location>
</feature>
<feature type="domain" description="Fatty acid desaturase" evidence="2">
    <location>
        <begin position="90"/>
        <end position="326"/>
    </location>
</feature>
<keyword evidence="1" id="KW-1133">Transmembrane helix</keyword>
<feature type="transmembrane region" description="Helical" evidence="1">
    <location>
        <begin position="216"/>
        <end position="236"/>
    </location>
</feature>
<dbReference type="CDD" id="cd03510">
    <property type="entry name" value="Rhizobitoxine-FADS-like"/>
    <property type="match status" value="1"/>
</dbReference>
<feature type="transmembrane region" description="Helical" evidence="1">
    <location>
        <begin position="64"/>
        <end position="84"/>
    </location>
</feature>
<reference evidence="3 4" key="1">
    <citation type="submission" date="2018-06" db="EMBL/GenBank/DDBJ databases">
        <title>Genomic Encyclopedia of Type Strains, Phase III (KMG-III): the genomes of soil and plant-associated and newly described type strains.</title>
        <authorList>
            <person name="Whitman W."/>
        </authorList>
    </citation>
    <scope>NUCLEOTIDE SEQUENCE [LARGE SCALE GENOMIC DNA]</scope>
    <source>
        <strain evidence="3 4">LMG 23644</strain>
    </source>
</reference>
<dbReference type="AlphaFoldDB" id="A0A329CJU5"/>
<dbReference type="InterPro" id="IPR012171">
    <property type="entry name" value="Fatty_acid_desaturase"/>
</dbReference>
<keyword evidence="1" id="KW-0812">Transmembrane</keyword>
<dbReference type="Pfam" id="PF00487">
    <property type="entry name" value="FA_desaturase"/>
    <property type="match status" value="1"/>
</dbReference>
<evidence type="ECO:0000313" key="4">
    <source>
        <dbReference type="Proteomes" id="UP000248918"/>
    </source>
</evidence>
<evidence type="ECO:0000259" key="2">
    <source>
        <dbReference type="Pfam" id="PF00487"/>
    </source>
</evidence>
<dbReference type="PANTHER" id="PTHR19353">
    <property type="entry name" value="FATTY ACID DESATURASE 2"/>
    <property type="match status" value="1"/>
</dbReference>
<evidence type="ECO:0000256" key="1">
    <source>
        <dbReference type="SAM" id="Phobius"/>
    </source>
</evidence>
<comment type="caution">
    <text evidence="3">The sequence shown here is derived from an EMBL/GenBank/DDBJ whole genome shotgun (WGS) entry which is preliminary data.</text>
</comment>
<keyword evidence="1" id="KW-0472">Membrane</keyword>
<dbReference type="GO" id="GO:0016020">
    <property type="term" value="C:membrane"/>
    <property type="evidence" value="ECO:0007669"/>
    <property type="project" value="TreeGrafter"/>
</dbReference>
<dbReference type="InterPro" id="IPR005804">
    <property type="entry name" value="FA_desaturase_dom"/>
</dbReference>
<dbReference type="GO" id="GO:0016717">
    <property type="term" value="F:oxidoreductase activity, acting on paired donors, with oxidation of a pair of donors resulting in the reduction of molecular oxygen to two molecules of water"/>
    <property type="evidence" value="ECO:0007669"/>
    <property type="project" value="TreeGrafter"/>
</dbReference>
<proteinExistence type="predicted"/>
<protein>
    <submittedName>
        <fullName evidence="3">Fatty acid desaturase</fullName>
    </submittedName>
</protein>
<gene>
    <name evidence="3" type="ORF">BX591_106271</name>
</gene>
<feature type="transmembrane region" description="Helical" evidence="1">
    <location>
        <begin position="242"/>
        <end position="260"/>
    </location>
</feature>
<feature type="transmembrane region" description="Helical" evidence="1">
    <location>
        <begin position="91"/>
        <end position="111"/>
    </location>
</feature>
<name>A0A329CJU5_9BURK</name>